<feature type="domain" description="Alpha-2-macroglobulin" evidence="4">
    <location>
        <begin position="1187"/>
        <end position="1276"/>
    </location>
</feature>
<dbReference type="SMART" id="SM01359">
    <property type="entry name" value="A2M_N_2"/>
    <property type="match status" value="1"/>
</dbReference>
<dbReference type="Pfam" id="PF17972">
    <property type="entry name" value="bMG5"/>
    <property type="match status" value="1"/>
</dbReference>
<dbReference type="InterPro" id="IPR051802">
    <property type="entry name" value="YfhM-like"/>
</dbReference>
<dbReference type="Pfam" id="PF17962">
    <property type="entry name" value="bMG6"/>
    <property type="match status" value="1"/>
</dbReference>
<keyword evidence="2" id="KW-0732">Signal</keyword>
<dbReference type="Gene3D" id="2.60.40.3710">
    <property type="match status" value="1"/>
</dbReference>
<dbReference type="InterPro" id="IPR047565">
    <property type="entry name" value="Alpha-macroglob_thiol-ester_cl"/>
</dbReference>
<dbReference type="Pfam" id="PF07678">
    <property type="entry name" value="TED_complement"/>
    <property type="match status" value="1"/>
</dbReference>
<dbReference type="InterPro" id="IPR041246">
    <property type="entry name" value="Bact_MG10"/>
</dbReference>
<evidence type="ECO:0000256" key="2">
    <source>
        <dbReference type="ARBA" id="ARBA00022729"/>
    </source>
</evidence>
<comment type="caution">
    <text evidence="5">The sequence shown here is derived from an EMBL/GenBank/DDBJ whole genome shotgun (WGS) entry which is preliminary data.</text>
</comment>
<dbReference type="InterPro" id="IPR001599">
    <property type="entry name" value="Macroglobln_a2"/>
</dbReference>
<sequence length="1852" mass="206448">MLKSITGKIVLFSVLLVVLAVAGIAYLNQDSKAEIVESATINPAFSAYITSYTAGVVPSGSSIRIRLAKDVADSTEFGKEVKEKLFEFSPSVKGKAVWVDTRTAEFQPSERMKSGETYSVNFHLSELLEVADELSTFSYQFQIITQNYDLSVENVETEADTELKKLSIIGVVYTADYAASEDFEKLLEATQQGNALPVTWQHTENDHRFLIKDVKRSDSESKVMLKMHGAAIGVDRDEEKEIVIPALGDFKVVDVRVVQSPSQYLVVQFSDPLKPKQNLDGLITIEGLSSLDYDIKENQVYVYPPVRQAGDKRVTISSGVRNILNYKLKGSENHTVTFAQVRPDVRVVGKGNILPSTEGLVLPFEAVSLKAVDVEIIKIYENNIVQFLQSNDLNGSSYLRSVGKPVLRKTVALNTSGIVDLGKWNRFTLDLAELISTEPGAIYQVRLSFRKYQSVYYCGESETEEDMQPLEEMNWEDDDQFSAYDSYRSYEYNPDYRWRERDNPCHVSYFIDHDPVIKNVLASDLGVIAKRGNGGQLQAWVTDLKTTEPKSGVRVDVYNFQQQVVGSAITDADGMVILDLKERPFVVVASDNQQKGYLKLDDGSSLSLSNFNVSGSTVQEGIKGYIYGERGVWRPGDTLHLTFVLEDKLKKIPETHPVIMELYNPSWQLTQKTIRAEGENGFYKFEMVTSPDAPTGNWTASVKVGGVEFSKNIKIETVKPNRLKIKLDFGTDKITNSNNQVNGDLTVSWLHGAPARNLKAEFEMLLAPAKTSFEKYPAYNFDDPARHFSSESKKIFEGYVNEEGKATVNASLATHNEAPGMLKAYFTGKVFEEGGNFSIDNFSLPYYPYETFVGMKLPESRNWSRLFYNKPNQVDIATVDADGNPVTRKNVEIEVYRLDWRWWWNQDGENIANYISRSSLTPVVKGTANTTNGKGTFNFDLDDWGRYYIRVCDPVSGHCTGEVHYTSWGGSRDEMPGGATMLTFTADKDKYKVGEEVSLKIPSSNKGRALVSVENGSRVLESYWVNTQQGETNFAFDVTEAMAPNIYVFVTLIQEHKQTVNDLPIRLYGVISLGVENPNTILEPQIAMPDVLEPGQEVSITVSEKSKKKMTYTVAVVDEGLLDLTHFPTPNPWGSFYAREALGVRTWDLFDYVMGAYGGKVERLLAIGGDEEGTKNATAKANRFKPVVKYMGPFTIKPGEAKTHKFTMPQYVGSVRTMVVAGNQGAYGNAEKATPVRQALMVLGTLPRVLGPEELVKLPVTVFAAEKKVKNVKVNIEANDLFEIVGSDSKNITFNEIGEQVVYFDLKVKSKLGIGKVKINATGAGERSHADIELDVRNPNPPMTKVIDVLLQEGEDWNTSFEAIGMAGTNLATLEVSNIPPINLKKRLKYLIQYPHGCIEQTTSSVFPQLYLSSMMNLDEKEKQKIEKNINAGISRLRTFQKSDGGFSYWPGGDDSNSWGSSYAGHFLIEAEKRGYSVPSDLIRKWKKYQRRKAAEWRNNNSYYSDDLMQAYRLYTLALAGAPEAGAMNRLREEGNLSVSGAWRLAAAYAKAGQKEAAQKLVSNLSTDVKDYRELGYSYGSTLRDEAMILETLSLLGNQKEAFALLKRISGRMASEEWMSTQTTAYCLIAIGHFTGNEKGTKSIKYTFAMNSGKSVTASTELPVSQSELGVKDSGSNSLKVKNDSDGLLYARVILEGTPVRGKEEASSNNLRMRVEYMTTNGDPIDPTSLEQGTDFVAEVTVVNPGLRGGYENLALAQIFPSGWEIHNARLNDMDQFTSGDVPDYQDIRDDRVYTYFDLKRNQSKTFRILLNASYQGTYYMPAIQCEAMYDNSISATLMGKEVEVVKAGGVQ</sequence>
<dbReference type="Pfam" id="PF07703">
    <property type="entry name" value="A2M_BRD"/>
    <property type="match status" value="1"/>
</dbReference>
<dbReference type="InterPro" id="IPR021868">
    <property type="entry name" value="Alpha_2_Macroglob_MG3"/>
</dbReference>
<protein>
    <recommendedName>
        <fullName evidence="7">Alpha-2-macroglobulin</fullName>
    </recommendedName>
</protein>
<dbReference type="GO" id="GO:0004866">
    <property type="term" value="F:endopeptidase inhibitor activity"/>
    <property type="evidence" value="ECO:0007669"/>
    <property type="project" value="InterPro"/>
</dbReference>
<evidence type="ECO:0008006" key="7">
    <source>
        <dbReference type="Google" id="ProtNLM"/>
    </source>
</evidence>
<evidence type="ECO:0000259" key="3">
    <source>
        <dbReference type="SMART" id="SM01359"/>
    </source>
</evidence>
<dbReference type="Pfam" id="PF11974">
    <property type="entry name" value="bMG3"/>
    <property type="match status" value="1"/>
</dbReference>
<dbReference type="PANTHER" id="PTHR40094:SF1">
    <property type="entry name" value="UBIQUITIN DOMAIN-CONTAINING PROTEIN"/>
    <property type="match status" value="1"/>
</dbReference>
<evidence type="ECO:0000256" key="1">
    <source>
        <dbReference type="ARBA" id="ARBA00010556"/>
    </source>
</evidence>
<dbReference type="InterPro" id="IPR002890">
    <property type="entry name" value="MG2"/>
</dbReference>
<dbReference type="InterPro" id="IPR041462">
    <property type="entry name" value="Bact_A2M_MG6"/>
</dbReference>
<dbReference type="InterPro" id="IPR011626">
    <property type="entry name" value="Alpha-macroglobulin_TED"/>
</dbReference>
<dbReference type="InterPro" id="IPR008930">
    <property type="entry name" value="Terpenoid_cyclase/PrenylTrfase"/>
</dbReference>
<evidence type="ECO:0000313" key="5">
    <source>
        <dbReference type="EMBL" id="MBL3656612.1"/>
    </source>
</evidence>
<dbReference type="InterPro" id="IPR011625">
    <property type="entry name" value="A2M_N_BRD"/>
</dbReference>
<dbReference type="EMBL" id="JAESIY010000005">
    <property type="protein sequence ID" value="MBL3656612.1"/>
    <property type="molecule type" value="Genomic_DNA"/>
</dbReference>
<dbReference type="Pfam" id="PF01835">
    <property type="entry name" value="MG2"/>
    <property type="match status" value="1"/>
</dbReference>
<dbReference type="PANTHER" id="PTHR40094">
    <property type="entry name" value="ALPHA-2-MACROGLOBULIN HOMOLOG"/>
    <property type="match status" value="1"/>
</dbReference>
<dbReference type="SMART" id="SM01419">
    <property type="entry name" value="Thiol-ester_cl"/>
    <property type="match status" value="1"/>
</dbReference>
<dbReference type="Gene3D" id="1.50.10.20">
    <property type="match status" value="1"/>
</dbReference>
<proteinExistence type="inferred from homology"/>
<comment type="similarity">
    <text evidence="1">Belongs to the protease inhibitor I39 (alpha-2-macroglobulin) family. Bacterial alpha-2-macroglobulin subfamily.</text>
</comment>
<name>A0A937F562_9BACT</name>
<dbReference type="SMART" id="SM01360">
    <property type="entry name" value="A2M"/>
    <property type="match status" value="1"/>
</dbReference>
<accession>A0A937F562</accession>
<reference evidence="5" key="1">
    <citation type="submission" date="2021-01" db="EMBL/GenBank/DDBJ databases">
        <title>Fulvivirga kasyanovii gen. nov., sp nov., a novel member of the phylum Bacteroidetes isolated from seawater in a mussel farm.</title>
        <authorList>
            <person name="Zhao L.-H."/>
            <person name="Wang Z.-J."/>
        </authorList>
    </citation>
    <scope>NUCLEOTIDE SEQUENCE</scope>
    <source>
        <strain evidence="5">2943</strain>
    </source>
</reference>
<organism evidence="5 6">
    <name type="scientific">Fulvivirga sediminis</name>
    <dbReference type="NCBI Taxonomy" id="2803949"/>
    <lineage>
        <taxon>Bacteria</taxon>
        <taxon>Pseudomonadati</taxon>
        <taxon>Bacteroidota</taxon>
        <taxon>Cytophagia</taxon>
        <taxon>Cytophagales</taxon>
        <taxon>Fulvivirgaceae</taxon>
        <taxon>Fulvivirga</taxon>
    </lineage>
</organism>
<gene>
    <name evidence="5" type="ORF">JL102_10745</name>
</gene>
<dbReference type="InterPro" id="IPR041203">
    <property type="entry name" value="Bact_A2M_MG5"/>
</dbReference>
<dbReference type="Gene3D" id="2.60.40.1930">
    <property type="match status" value="1"/>
</dbReference>
<dbReference type="GO" id="GO:0005615">
    <property type="term" value="C:extracellular space"/>
    <property type="evidence" value="ECO:0007669"/>
    <property type="project" value="InterPro"/>
</dbReference>
<evidence type="ECO:0000259" key="4">
    <source>
        <dbReference type="SMART" id="SM01360"/>
    </source>
</evidence>
<evidence type="ECO:0000313" key="6">
    <source>
        <dbReference type="Proteomes" id="UP000659388"/>
    </source>
</evidence>
<keyword evidence="6" id="KW-1185">Reference proteome</keyword>
<feature type="domain" description="Alpha-2-macroglobulin bait region" evidence="3">
    <location>
        <begin position="982"/>
        <end position="1124"/>
    </location>
</feature>
<dbReference type="RefSeq" id="WP_202244399.1">
    <property type="nucleotide sequence ID" value="NZ_JAESIY010000005.1"/>
</dbReference>
<dbReference type="Pfam" id="PF00207">
    <property type="entry name" value="A2M"/>
    <property type="match status" value="1"/>
</dbReference>
<dbReference type="Pfam" id="PF17973">
    <property type="entry name" value="bMG10"/>
    <property type="match status" value="1"/>
</dbReference>
<dbReference type="Proteomes" id="UP000659388">
    <property type="component" value="Unassembled WGS sequence"/>
</dbReference>
<dbReference type="CDD" id="cd02891">
    <property type="entry name" value="A2M_like"/>
    <property type="match status" value="1"/>
</dbReference>
<dbReference type="SUPFAM" id="SSF48239">
    <property type="entry name" value="Terpenoid cyclases/Protein prenyltransferases"/>
    <property type="match status" value="1"/>
</dbReference>